<dbReference type="PANTHER" id="PTHR13504:SF38">
    <property type="entry name" value="FIDO DOMAIN-CONTAINING PROTEIN"/>
    <property type="match status" value="1"/>
</dbReference>
<feature type="domain" description="Fido" evidence="1">
    <location>
        <begin position="88"/>
        <end position="230"/>
    </location>
</feature>
<dbReference type="Gene3D" id="1.10.3290.10">
    <property type="entry name" value="Fido-like domain"/>
    <property type="match status" value="1"/>
</dbReference>
<reference evidence="2 3" key="1">
    <citation type="submission" date="2024-11" db="EMBL/GenBank/DDBJ databases">
        <authorList>
            <person name="Heng Y.C."/>
            <person name="Lim A.C.H."/>
            <person name="Lee J.K.Y."/>
            <person name="Kittelmann S."/>
        </authorList>
    </citation>
    <scope>NUCLEOTIDE SEQUENCE [LARGE SCALE GENOMIC DNA]</scope>
    <source>
        <strain evidence="2 3">WILCCON 0112</strain>
    </source>
</reference>
<dbReference type="PANTHER" id="PTHR13504">
    <property type="entry name" value="FIDO DOMAIN-CONTAINING PROTEIN DDB_G0283145"/>
    <property type="match status" value="1"/>
</dbReference>
<accession>A0ABW8S108</accession>
<dbReference type="Proteomes" id="UP001623600">
    <property type="component" value="Unassembled WGS sequence"/>
</dbReference>
<gene>
    <name evidence="2" type="ORF">ACJDTP_02705</name>
</gene>
<name>A0ABW8S108_9CLOT</name>
<proteinExistence type="predicted"/>
<organism evidence="2 3">
    <name type="scientific">Candidatus Clostridium helianthi</name>
    <dbReference type="NCBI Taxonomy" id="3381660"/>
    <lineage>
        <taxon>Bacteria</taxon>
        <taxon>Bacillati</taxon>
        <taxon>Bacillota</taxon>
        <taxon>Clostridia</taxon>
        <taxon>Eubacteriales</taxon>
        <taxon>Clostridiaceae</taxon>
        <taxon>Clostridium</taxon>
    </lineage>
</organism>
<protein>
    <submittedName>
        <fullName evidence="2">Fic family protein</fullName>
    </submittedName>
</protein>
<dbReference type="InterPro" id="IPR040198">
    <property type="entry name" value="Fido_containing"/>
</dbReference>
<dbReference type="PROSITE" id="PS51459">
    <property type="entry name" value="FIDO"/>
    <property type="match status" value="1"/>
</dbReference>
<dbReference type="RefSeq" id="WP_406760479.1">
    <property type="nucleotide sequence ID" value="NZ_JBJIAB010000002.1"/>
</dbReference>
<keyword evidence="3" id="KW-1185">Reference proteome</keyword>
<dbReference type="InterPro" id="IPR003812">
    <property type="entry name" value="Fido"/>
</dbReference>
<evidence type="ECO:0000313" key="3">
    <source>
        <dbReference type="Proteomes" id="UP001623600"/>
    </source>
</evidence>
<evidence type="ECO:0000259" key="1">
    <source>
        <dbReference type="PROSITE" id="PS51459"/>
    </source>
</evidence>
<dbReference type="InterPro" id="IPR036597">
    <property type="entry name" value="Fido-like_dom_sf"/>
</dbReference>
<comment type="caution">
    <text evidence="2">The sequence shown here is derived from an EMBL/GenBank/DDBJ whole genome shotgun (WGS) entry which is preliminary data.</text>
</comment>
<evidence type="ECO:0000313" key="2">
    <source>
        <dbReference type="EMBL" id="MFL0163977.1"/>
    </source>
</evidence>
<dbReference type="EMBL" id="JBJIAB010000002">
    <property type="protein sequence ID" value="MFL0163977.1"/>
    <property type="molecule type" value="Genomic_DNA"/>
</dbReference>
<dbReference type="SUPFAM" id="SSF140931">
    <property type="entry name" value="Fic-like"/>
    <property type="match status" value="1"/>
</dbReference>
<sequence length="252" mass="29752">MEILYNDIIRTWRDRKAEDLLNRFFVKFTYSSNKIANIETRLRDVESIFSEERVSGFNGDTITLKEIENHKNLCKNIFKLSKENNGKLSINLIKRFHFELMKGCYLEELLSKGEKPGEFKIDCNVGSLQGAVDIEENLDLLIKEINEVEINEDNVLKVVSYFHCCWWLGKVHLFACGNGRVGRMLLNYLLIGNNFPPIIVFYTDKEEYYLALEYFNTKNEISRMVEFLEVQSYKTWEKDYNVKLKCLKDFLD</sequence>
<dbReference type="Pfam" id="PF02661">
    <property type="entry name" value="Fic"/>
    <property type="match status" value="1"/>
</dbReference>